<dbReference type="OrthoDB" id="2789670at2759"/>
<dbReference type="Pfam" id="PF00067">
    <property type="entry name" value="p450"/>
    <property type="match status" value="1"/>
</dbReference>
<keyword evidence="1 2" id="KW-0408">Iron</keyword>
<comment type="cofactor">
    <cofactor evidence="1">
        <name>heme</name>
        <dbReference type="ChEBI" id="CHEBI:30413"/>
    </cofactor>
</comment>
<comment type="caution">
    <text evidence="4">The sequence shown here is derived from an EMBL/GenBank/DDBJ whole genome shotgun (WGS) entry which is preliminary data.</text>
</comment>
<dbReference type="OMA" id="RHIHNTS"/>
<keyword evidence="3" id="KW-0472">Membrane</keyword>
<dbReference type="GO" id="GO:0016705">
    <property type="term" value="F:oxidoreductase activity, acting on paired donors, with incorporation or reduction of molecular oxygen"/>
    <property type="evidence" value="ECO:0007669"/>
    <property type="project" value="InterPro"/>
</dbReference>
<evidence type="ECO:0000256" key="2">
    <source>
        <dbReference type="RuleBase" id="RU000461"/>
    </source>
</evidence>
<evidence type="ECO:0000256" key="1">
    <source>
        <dbReference type="PIRSR" id="PIRSR602401-1"/>
    </source>
</evidence>
<dbReference type="EMBL" id="PDCK01000045">
    <property type="protein sequence ID" value="PRQ18060.1"/>
    <property type="molecule type" value="Genomic_DNA"/>
</dbReference>
<dbReference type="PANTHER" id="PTHR47951:SF7">
    <property type="entry name" value="FLAVONOID 3',5'-HYDROXYLASE-LIKE ISOFORM X1"/>
    <property type="match status" value="1"/>
</dbReference>
<keyword evidence="3" id="KW-1133">Transmembrane helix</keyword>
<dbReference type="FunFam" id="1.10.630.10:FF:000207">
    <property type="entry name" value="Putative cytochrome P450 superfamily protein"/>
    <property type="match status" value="1"/>
</dbReference>
<dbReference type="PRINTS" id="PR00385">
    <property type="entry name" value="P450"/>
</dbReference>
<dbReference type="GO" id="GO:0005506">
    <property type="term" value="F:iron ion binding"/>
    <property type="evidence" value="ECO:0007669"/>
    <property type="project" value="InterPro"/>
</dbReference>
<evidence type="ECO:0000313" key="4">
    <source>
        <dbReference type="EMBL" id="PRQ18060.1"/>
    </source>
</evidence>
<accession>A0A2P6P814</accession>
<dbReference type="PRINTS" id="PR00463">
    <property type="entry name" value="EP450I"/>
</dbReference>
<dbReference type="InterPro" id="IPR036396">
    <property type="entry name" value="Cyt_P450_sf"/>
</dbReference>
<name>A0A2P6P814_ROSCH</name>
<keyword evidence="1 2" id="KW-0479">Metal-binding</keyword>
<dbReference type="SMR" id="A0A2P6P814"/>
<dbReference type="Gene3D" id="1.10.630.10">
    <property type="entry name" value="Cytochrome P450"/>
    <property type="match status" value="1"/>
</dbReference>
<keyword evidence="5" id="KW-1185">Reference proteome</keyword>
<feature type="binding site" description="axial binding residue" evidence="1">
    <location>
        <position position="467"/>
    </location>
    <ligand>
        <name>heme</name>
        <dbReference type="ChEBI" id="CHEBI:30413"/>
    </ligand>
    <ligandPart>
        <name>Fe</name>
        <dbReference type="ChEBI" id="CHEBI:18248"/>
    </ligandPart>
</feature>
<dbReference type="GO" id="GO:0020037">
    <property type="term" value="F:heme binding"/>
    <property type="evidence" value="ECO:0007669"/>
    <property type="project" value="InterPro"/>
</dbReference>
<proteinExistence type="inferred from homology"/>
<dbReference type="GO" id="GO:0004497">
    <property type="term" value="F:monooxygenase activity"/>
    <property type="evidence" value="ECO:0007669"/>
    <property type="project" value="UniProtKB-KW"/>
</dbReference>
<comment type="similarity">
    <text evidence="2">Belongs to the cytochrome P450 family.</text>
</comment>
<keyword evidence="2" id="KW-0560">Oxidoreductase</keyword>
<dbReference type="AlphaFoldDB" id="A0A2P6P814"/>
<dbReference type="PROSITE" id="PS00086">
    <property type="entry name" value="CYTOCHROME_P450"/>
    <property type="match status" value="1"/>
</dbReference>
<dbReference type="STRING" id="74649.A0A2P6P814"/>
<keyword evidence="1 2" id="KW-0349">Heme</keyword>
<evidence type="ECO:0000313" key="5">
    <source>
        <dbReference type="Proteomes" id="UP000238479"/>
    </source>
</evidence>
<dbReference type="InterPro" id="IPR001128">
    <property type="entry name" value="Cyt_P450"/>
</dbReference>
<reference evidence="4 5" key="1">
    <citation type="journal article" date="2018" name="Nat. Genet.">
        <title>The Rosa genome provides new insights in the design of modern roses.</title>
        <authorList>
            <person name="Bendahmane M."/>
        </authorList>
    </citation>
    <scope>NUCLEOTIDE SEQUENCE [LARGE SCALE GENOMIC DNA]</scope>
    <source>
        <strain evidence="5">cv. Old Blush</strain>
    </source>
</reference>
<keyword evidence="2" id="KW-0503">Monooxygenase</keyword>
<dbReference type="SUPFAM" id="SSF48264">
    <property type="entry name" value="Cytochrome P450"/>
    <property type="match status" value="1"/>
</dbReference>
<evidence type="ECO:0000256" key="3">
    <source>
        <dbReference type="SAM" id="Phobius"/>
    </source>
</evidence>
<dbReference type="Gramene" id="PRQ18060">
    <property type="protein sequence ID" value="PRQ18060"/>
    <property type="gene ID" value="RchiOBHm_Chr7g0201771"/>
</dbReference>
<sequence length="529" mass="59879">MGSSLWVTSNHDKGENLPAISTLLFMVFTLLWFFWIWKKPNRNPTPPLPPGPRGLPLLGYLPFLGTNLHLEFADMARVYGPIYKLQLGTKLWIVVSSPELVKQVVRDHDTTFSNRDPTVAALIASYGATDIAFGSYGSDWRKLRKVFVGLVLSKTNLDNCYALRKEEMHKSISQIYHDKIGTPTDLGGFAFSTAINTILRMLWGATPQGEKGSDYGKQYRKVMAEMVYLLGKPNISDYFPALARFDIQGIERQAKKVQSEIDKILTCAIEERMKKLASGENGGVQQKHERKDFLQLLLESNNSHEDGSTSVRVQQLKGMLADIVVGGTDTNATTVEWVLTELMQHPEEMIRVQEELTQIVGLNNLVEEFHLPKLRHLDAVIKETFRLHPALPLLVPRRSSQPTTIGRYYIPKGSTVFLNAWAIHRDPSVWDDPLEFRPQRFLNPSNSFDYQGNKFQFLPFGSGRRVCAGINLAERMLIYALASFLHSFEWKLPNDEKLDLSDKFGIVTKKSTPLIAVPTPRLSNLELYA</sequence>
<protein>
    <submittedName>
        <fullName evidence="4">Putative cytochrome P450</fullName>
    </submittedName>
</protein>
<dbReference type="InterPro" id="IPR017972">
    <property type="entry name" value="Cyt_P450_CS"/>
</dbReference>
<dbReference type="InterPro" id="IPR002401">
    <property type="entry name" value="Cyt_P450_E_grp-I"/>
</dbReference>
<keyword evidence="3" id="KW-0812">Transmembrane</keyword>
<dbReference type="PANTHER" id="PTHR47951">
    <property type="entry name" value="OS08G0547900 PROTEIN"/>
    <property type="match status" value="1"/>
</dbReference>
<feature type="transmembrane region" description="Helical" evidence="3">
    <location>
        <begin position="20"/>
        <end position="37"/>
    </location>
</feature>
<organism evidence="4 5">
    <name type="scientific">Rosa chinensis</name>
    <name type="common">China rose</name>
    <dbReference type="NCBI Taxonomy" id="74649"/>
    <lineage>
        <taxon>Eukaryota</taxon>
        <taxon>Viridiplantae</taxon>
        <taxon>Streptophyta</taxon>
        <taxon>Embryophyta</taxon>
        <taxon>Tracheophyta</taxon>
        <taxon>Spermatophyta</taxon>
        <taxon>Magnoliopsida</taxon>
        <taxon>eudicotyledons</taxon>
        <taxon>Gunneridae</taxon>
        <taxon>Pentapetalae</taxon>
        <taxon>rosids</taxon>
        <taxon>fabids</taxon>
        <taxon>Rosales</taxon>
        <taxon>Rosaceae</taxon>
        <taxon>Rosoideae</taxon>
        <taxon>Rosoideae incertae sedis</taxon>
        <taxon>Rosa</taxon>
    </lineage>
</organism>
<gene>
    <name evidence="4" type="ORF">RchiOBHm_Chr7g0201771</name>
</gene>
<dbReference type="Proteomes" id="UP000238479">
    <property type="component" value="Chromosome 7"/>
</dbReference>